<feature type="compositionally biased region" description="Acidic residues" evidence="1">
    <location>
        <begin position="184"/>
        <end position="204"/>
    </location>
</feature>
<organism evidence="2 3">
    <name type="scientific">Sphaerobolus stellatus (strain SS14)</name>
    <dbReference type="NCBI Taxonomy" id="990650"/>
    <lineage>
        <taxon>Eukaryota</taxon>
        <taxon>Fungi</taxon>
        <taxon>Dikarya</taxon>
        <taxon>Basidiomycota</taxon>
        <taxon>Agaricomycotina</taxon>
        <taxon>Agaricomycetes</taxon>
        <taxon>Phallomycetidae</taxon>
        <taxon>Geastrales</taxon>
        <taxon>Sphaerobolaceae</taxon>
        <taxon>Sphaerobolus</taxon>
    </lineage>
</organism>
<dbReference type="EMBL" id="KN837119">
    <property type="protein sequence ID" value="KIJ44147.1"/>
    <property type="molecule type" value="Genomic_DNA"/>
</dbReference>
<dbReference type="Proteomes" id="UP000054279">
    <property type="component" value="Unassembled WGS sequence"/>
</dbReference>
<proteinExistence type="predicted"/>
<accession>A0A0C9VPP4</accession>
<dbReference type="OrthoDB" id="3263748at2759"/>
<name>A0A0C9VPP4_SPHS4</name>
<keyword evidence="3" id="KW-1185">Reference proteome</keyword>
<protein>
    <submittedName>
        <fullName evidence="2">Uncharacterized protein</fullName>
    </submittedName>
</protein>
<sequence>MPSLTSWLSDLSRNKLHVAALGRDGWRDTLNLRRFVLLKNSITLAQDPSPSPHATSHTEDATSNTFIFPNNVTATEPSQPQHITNVLESEEAWLESVLETLEESDDQTEGKVDIMADEEFDFDDPFESWISPFDEFSEDPLPFSFSSDNFLTPPSVLPPLHALLINSPNSAFNQPFVEPRYPEADYDLPDSDGSSEFESDDDDGPLTPYSGSEPSLGERPAVEPVVYVEADSYFLYPSELDLISSSPFFQQC</sequence>
<reference evidence="2 3" key="1">
    <citation type="submission" date="2014-06" db="EMBL/GenBank/DDBJ databases">
        <title>Evolutionary Origins and Diversification of the Mycorrhizal Mutualists.</title>
        <authorList>
            <consortium name="DOE Joint Genome Institute"/>
            <consortium name="Mycorrhizal Genomics Consortium"/>
            <person name="Kohler A."/>
            <person name="Kuo A."/>
            <person name="Nagy L.G."/>
            <person name="Floudas D."/>
            <person name="Copeland A."/>
            <person name="Barry K.W."/>
            <person name="Cichocki N."/>
            <person name="Veneault-Fourrey C."/>
            <person name="LaButti K."/>
            <person name="Lindquist E.A."/>
            <person name="Lipzen A."/>
            <person name="Lundell T."/>
            <person name="Morin E."/>
            <person name="Murat C."/>
            <person name="Riley R."/>
            <person name="Ohm R."/>
            <person name="Sun H."/>
            <person name="Tunlid A."/>
            <person name="Henrissat B."/>
            <person name="Grigoriev I.V."/>
            <person name="Hibbett D.S."/>
            <person name="Martin F."/>
        </authorList>
    </citation>
    <scope>NUCLEOTIDE SEQUENCE [LARGE SCALE GENOMIC DNA]</scope>
    <source>
        <strain evidence="2 3">SS14</strain>
    </source>
</reference>
<dbReference type="HOGENOM" id="CLU_1098342_0_0_1"/>
<gene>
    <name evidence="2" type="ORF">M422DRAFT_30650</name>
</gene>
<evidence type="ECO:0000313" key="3">
    <source>
        <dbReference type="Proteomes" id="UP000054279"/>
    </source>
</evidence>
<evidence type="ECO:0000313" key="2">
    <source>
        <dbReference type="EMBL" id="KIJ44147.1"/>
    </source>
</evidence>
<feature type="region of interest" description="Disordered" evidence="1">
    <location>
        <begin position="176"/>
        <end position="220"/>
    </location>
</feature>
<dbReference type="AlphaFoldDB" id="A0A0C9VPP4"/>
<evidence type="ECO:0000256" key="1">
    <source>
        <dbReference type="SAM" id="MobiDB-lite"/>
    </source>
</evidence>